<dbReference type="EMBL" id="CAUOFW020001613">
    <property type="protein sequence ID" value="CAK9146781.1"/>
    <property type="molecule type" value="Genomic_DNA"/>
</dbReference>
<organism evidence="2 3">
    <name type="scientific">Ilex paraguariensis</name>
    <name type="common">yerba mate</name>
    <dbReference type="NCBI Taxonomy" id="185542"/>
    <lineage>
        <taxon>Eukaryota</taxon>
        <taxon>Viridiplantae</taxon>
        <taxon>Streptophyta</taxon>
        <taxon>Embryophyta</taxon>
        <taxon>Tracheophyta</taxon>
        <taxon>Spermatophyta</taxon>
        <taxon>Magnoliopsida</taxon>
        <taxon>eudicotyledons</taxon>
        <taxon>Gunneridae</taxon>
        <taxon>Pentapetalae</taxon>
        <taxon>asterids</taxon>
        <taxon>campanulids</taxon>
        <taxon>Aquifoliales</taxon>
        <taxon>Aquifoliaceae</taxon>
        <taxon>Ilex</taxon>
    </lineage>
</organism>
<accession>A0ABC8RP73</accession>
<feature type="region of interest" description="Disordered" evidence="1">
    <location>
        <begin position="1"/>
        <end position="72"/>
    </location>
</feature>
<name>A0ABC8RP73_9AQUA</name>
<evidence type="ECO:0000256" key="1">
    <source>
        <dbReference type="SAM" id="MobiDB-lite"/>
    </source>
</evidence>
<comment type="caution">
    <text evidence="2">The sequence shown here is derived from an EMBL/GenBank/DDBJ whole genome shotgun (WGS) entry which is preliminary data.</text>
</comment>
<dbReference type="Proteomes" id="UP001642360">
    <property type="component" value="Unassembled WGS sequence"/>
</dbReference>
<evidence type="ECO:0000313" key="3">
    <source>
        <dbReference type="Proteomes" id="UP001642360"/>
    </source>
</evidence>
<proteinExistence type="predicted"/>
<dbReference type="AlphaFoldDB" id="A0ABC8RP73"/>
<gene>
    <name evidence="2" type="ORF">ILEXP_LOCUS14649</name>
</gene>
<protein>
    <submittedName>
        <fullName evidence="2">Uncharacterized protein</fullName>
    </submittedName>
</protein>
<keyword evidence="3" id="KW-1185">Reference proteome</keyword>
<sequence>MVPDEAIGDAMGSPIANGVCGKGGTRGQDADMLGDANVLGARGDPTSSGLGDVAGTGRELGDNAGKLGDDTG</sequence>
<evidence type="ECO:0000313" key="2">
    <source>
        <dbReference type="EMBL" id="CAK9146781.1"/>
    </source>
</evidence>
<reference evidence="2 3" key="1">
    <citation type="submission" date="2024-02" db="EMBL/GenBank/DDBJ databases">
        <authorList>
            <person name="Vignale AGUSTIN F."/>
            <person name="Sosa J E."/>
            <person name="Modenutti C."/>
        </authorList>
    </citation>
    <scope>NUCLEOTIDE SEQUENCE [LARGE SCALE GENOMIC DNA]</scope>
</reference>